<evidence type="ECO:0000256" key="1">
    <source>
        <dbReference type="SAM" id="Phobius"/>
    </source>
</evidence>
<dbReference type="SUPFAM" id="SSF141868">
    <property type="entry name" value="EAL domain-like"/>
    <property type="match status" value="1"/>
</dbReference>
<dbReference type="SMART" id="SM00052">
    <property type="entry name" value="EAL"/>
    <property type="match status" value="1"/>
</dbReference>
<gene>
    <name evidence="4" type="ORF">K05K4_51190</name>
</gene>
<geneLocation type="plasmid" evidence="4">
    <name>pL289</name>
</geneLocation>
<feature type="domain" description="GGDEF" evidence="3">
    <location>
        <begin position="136"/>
        <end position="272"/>
    </location>
</feature>
<keyword evidence="1" id="KW-0812">Transmembrane</keyword>
<evidence type="ECO:0000259" key="3">
    <source>
        <dbReference type="PROSITE" id="PS50887"/>
    </source>
</evidence>
<dbReference type="InterPro" id="IPR050706">
    <property type="entry name" value="Cyclic-di-GMP_PDE-like"/>
</dbReference>
<dbReference type="NCBIfam" id="TIGR00254">
    <property type="entry name" value="GGDEF"/>
    <property type="match status" value="1"/>
</dbReference>
<feature type="transmembrane region" description="Helical" evidence="1">
    <location>
        <begin position="70"/>
        <end position="97"/>
    </location>
</feature>
<evidence type="ECO:0000313" key="4">
    <source>
        <dbReference type="EMBL" id="ARP21821.1"/>
    </source>
</evidence>
<name>A0A1W6U1G3_VIBAL</name>
<dbReference type="SUPFAM" id="SSF55073">
    <property type="entry name" value="Nucleotide cyclase"/>
    <property type="match status" value="1"/>
</dbReference>
<keyword evidence="4" id="KW-0614">Plasmid</keyword>
<dbReference type="CDD" id="cd01948">
    <property type="entry name" value="EAL"/>
    <property type="match status" value="1"/>
</dbReference>
<feature type="transmembrane region" description="Helical" evidence="1">
    <location>
        <begin position="12"/>
        <end position="32"/>
    </location>
</feature>
<dbReference type="CDD" id="cd01949">
    <property type="entry name" value="GGDEF"/>
    <property type="match status" value="1"/>
</dbReference>
<keyword evidence="1" id="KW-0472">Membrane</keyword>
<dbReference type="InterPro" id="IPR043128">
    <property type="entry name" value="Rev_trsase/Diguanyl_cyclase"/>
</dbReference>
<dbReference type="GO" id="GO:0071111">
    <property type="term" value="F:cyclic-guanylate-specific phosphodiesterase activity"/>
    <property type="evidence" value="ECO:0007669"/>
    <property type="project" value="InterPro"/>
</dbReference>
<evidence type="ECO:0000259" key="2">
    <source>
        <dbReference type="PROSITE" id="PS50883"/>
    </source>
</evidence>
<dbReference type="Gene3D" id="3.30.70.270">
    <property type="match status" value="1"/>
</dbReference>
<dbReference type="Pfam" id="PF00563">
    <property type="entry name" value="EAL"/>
    <property type="match status" value="1"/>
</dbReference>
<feature type="transmembrane region" description="Helical" evidence="1">
    <location>
        <begin position="44"/>
        <end position="64"/>
    </location>
</feature>
<protein>
    <submittedName>
        <fullName evidence="4">EAL domain-containing protein</fullName>
    </submittedName>
</protein>
<dbReference type="AlphaFoldDB" id="A0A1W6U1G3"/>
<proteinExistence type="predicted"/>
<dbReference type="EMBL" id="CP017904">
    <property type="protein sequence ID" value="ARP21821.1"/>
    <property type="molecule type" value="Genomic_DNA"/>
</dbReference>
<dbReference type="PANTHER" id="PTHR33121">
    <property type="entry name" value="CYCLIC DI-GMP PHOSPHODIESTERASE PDEF"/>
    <property type="match status" value="1"/>
</dbReference>
<dbReference type="PROSITE" id="PS50887">
    <property type="entry name" value="GGDEF"/>
    <property type="match status" value="1"/>
</dbReference>
<reference evidence="4" key="1">
    <citation type="submission" date="2016-10" db="EMBL/GenBank/DDBJ databases">
        <title>The High Quality Genome of Vibrio alginolyticus K01M1.</title>
        <authorList>
            <person name="Wendling C."/>
            <person name="Chibani C.M."/>
            <person name="Hertel R."/>
            <person name="Sproer C."/>
            <person name="Bunk B."/>
            <person name="Overmann J."/>
            <person name="Roth O."/>
            <person name="Liesegang H."/>
        </authorList>
    </citation>
    <scope>NUCLEOTIDE SEQUENCE</scope>
    <source>
        <strain evidence="4">K05K4</strain>
        <plasmid evidence="4">pL289</plasmid>
    </source>
</reference>
<organism evidence="4">
    <name type="scientific">Vibrio alginolyticus</name>
    <dbReference type="NCBI Taxonomy" id="663"/>
    <lineage>
        <taxon>Bacteria</taxon>
        <taxon>Pseudomonadati</taxon>
        <taxon>Pseudomonadota</taxon>
        <taxon>Gammaproteobacteria</taxon>
        <taxon>Vibrionales</taxon>
        <taxon>Vibrionaceae</taxon>
        <taxon>Vibrio</taxon>
    </lineage>
</organism>
<dbReference type="InterPro" id="IPR001633">
    <property type="entry name" value="EAL_dom"/>
</dbReference>
<accession>A0A1W6U1G3</accession>
<dbReference type="Pfam" id="PF00990">
    <property type="entry name" value="GGDEF"/>
    <property type="match status" value="1"/>
</dbReference>
<dbReference type="SMART" id="SM00267">
    <property type="entry name" value="GGDEF"/>
    <property type="match status" value="1"/>
</dbReference>
<sequence>MTHGMDLQLTAILLLITGLSALLITFNGLIKLKAFGLNKGWKALLAMLITLSIMYVVTIIRSLSGNITPTFIILCSMMVLISLFSGVVIQAFFANLVKIQTLAEQHKEVLSTDALTKLLNRESTIAALNESCSTKVGLTCILVNINQFSHINHSMGREFGDRVLCYVGDRLKLAFINDATVGRISGDEFLIKLDSVSKHKIQCYITAIEAISNDNLLIDDFSVSCKLSVGYCTYPNEAENLDSLLEKCNIALKESKRLCCPVDYKECDYLNGEISTSEMQSILNDLKSGSLEVHYQPILEAQNLEIKSVEALIRLPNGNGGYYSPSIFIPIIEMQNKVSLLTTAVINRVAKDIQIITKFTSIENVHINLSSKDLLNVKLLELIEWHAHNTPEFKTMISFEITESTAFEMNSTSNNAIIRLTQLGYQISLDDFGTGYSSLSLLRELPIMQVKLDRIFVSNIIDSKVDYNIVKTMIQLAHALGYTVVAEGVETECIANLISKLGCDYMQGFLFSPALPLTDLLKINITDAIGSSESSLNYG</sequence>
<dbReference type="InterPro" id="IPR000160">
    <property type="entry name" value="GGDEF_dom"/>
</dbReference>
<dbReference type="PROSITE" id="PS50883">
    <property type="entry name" value="EAL"/>
    <property type="match status" value="1"/>
</dbReference>
<feature type="domain" description="EAL" evidence="2">
    <location>
        <begin position="275"/>
        <end position="528"/>
    </location>
</feature>
<keyword evidence="1" id="KW-1133">Transmembrane helix</keyword>
<dbReference type="PANTHER" id="PTHR33121:SF79">
    <property type="entry name" value="CYCLIC DI-GMP PHOSPHODIESTERASE PDED-RELATED"/>
    <property type="match status" value="1"/>
</dbReference>
<dbReference type="InterPro" id="IPR029787">
    <property type="entry name" value="Nucleotide_cyclase"/>
</dbReference>
<dbReference type="InterPro" id="IPR035919">
    <property type="entry name" value="EAL_sf"/>
</dbReference>
<dbReference type="Gene3D" id="3.20.20.450">
    <property type="entry name" value="EAL domain"/>
    <property type="match status" value="1"/>
</dbReference>